<proteinExistence type="inferred from homology"/>
<sequence length="217" mass="23480">MQCQQPPESIRIAVSFGAFTATLTHLLAKQRAEEPGTAICLTETLFSEQVSGVKDGRYDLGFAVAPPAEAGLQNELLWHDEIAVAVPALSPLLEFAEITLEKAVQYPLVLWSADHCEPLSHQVMELLNSATSKLNVVDHAKSFELMAVLVAAGYGIGFAAKSRINAARKLGVVMRPLADVPDSLCTYLLRSHNAPSSPHVERLIARARNVDQALSVE</sequence>
<dbReference type="GO" id="GO:0003677">
    <property type="term" value="F:DNA binding"/>
    <property type="evidence" value="ECO:0007669"/>
    <property type="project" value="UniProtKB-KW"/>
</dbReference>
<name>A0A1G5ED17_9GAMM</name>
<keyword evidence="3 6" id="KW-0238">DNA-binding</keyword>
<dbReference type="PANTHER" id="PTHR30346">
    <property type="entry name" value="TRANSCRIPTIONAL DUAL REGULATOR HCAR-RELATED"/>
    <property type="match status" value="1"/>
</dbReference>
<protein>
    <submittedName>
        <fullName evidence="6">DNA-binding transcriptional regulator, LysR family</fullName>
    </submittedName>
</protein>
<evidence type="ECO:0000256" key="3">
    <source>
        <dbReference type="ARBA" id="ARBA00023125"/>
    </source>
</evidence>
<dbReference type="RefSeq" id="WP_049278996.1">
    <property type="nucleotide sequence ID" value="NZ_CBCSIN010000006.1"/>
</dbReference>
<evidence type="ECO:0000313" key="7">
    <source>
        <dbReference type="Proteomes" id="UP000183031"/>
    </source>
</evidence>
<evidence type="ECO:0000256" key="2">
    <source>
        <dbReference type="ARBA" id="ARBA00023015"/>
    </source>
</evidence>
<keyword evidence="2" id="KW-0805">Transcription regulation</keyword>
<feature type="domain" description="LysR substrate-binding" evidence="5">
    <location>
        <begin position="5"/>
        <end position="209"/>
    </location>
</feature>
<dbReference type="Pfam" id="PF03466">
    <property type="entry name" value="LysR_substrate"/>
    <property type="match status" value="1"/>
</dbReference>
<evidence type="ECO:0000313" key="6">
    <source>
        <dbReference type="EMBL" id="SCY24651.1"/>
    </source>
</evidence>
<dbReference type="InterPro" id="IPR005119">
    <property type="entry name" value="LysR_subst-bd"/>
</dbReference>
<gene>
    <name evidence="6" type="ORF">SAMN02927935_01133</name>
</gene>
<dbReference type="EMBL" id="FMUT01000003">
    <property type="protein sequence ID" value="SCY24651.1"/>
    <property type="molecule type" value="Genomic_DNA"/>
</dbReference>
<dbReference type="CDD" id="cd08414">
    <property type="entry name" value="PBP2_LTTR_aromatics_like"/>
    <property type="match status" value="1"/>
</dbReference>
<accession>A0A1G5ED17</accession>
<comment type="similarity">
    <text evidence="1">Belongs to the LysR transcriptional regulatory family.</text>
</comment>
<dbReference type="Proteomes" id="UP000183031">
    <property type="component" value="Unassembled WGS sequence"/>
</dbReference>
<dbReference type="PANTHER" id="PTHR30346:SF0">
    <property type="entry name" value="HCA OPERON TRANSCRIPTIONAL ACTIVATOR HCAR"/>
    <property type="match status" value="1"/>
</dbReference>
<reference evidence="6 7" key="1">
    <citation type="submission" date="2016-10" db="EMBL/GenBank/DDBJ databases">
        <authorList>
            <person name="Varghese N."/>
            <person name="Submissions S."/>
        </authorList>
    </citation>
    <scope>NUCLEOTIDE SEQUENCE [LARGE SCALE GENOMIC DNA]</scope>
    <source>
        <strain evidence="6 7">CGMCC 1.6853</strain>
    </source>
</reference>
<keyword evidence="4" id="KW-0804">Transcription</keyword>
<evidence type="ECO:0000256" key="4">
    <source>
        <dbReference type="ARBA" id="ARBA00023163"/>
    </source>
</evidence>
<dbReference type="Gene3D" id="3.40.190.10">
    <property type="entry name" value="Periplasmic binding protein-like II"/>
    <property type="match status" value="2"/>
</dbReference>
<dbReference type="SUPFAM" id="SSF53850">
    <property type="entry name" value="Periplasmic binding protein-like II"/>
    <property type="match status" value="1"/>
</dbReference>
<organism evidence="6 7">
    <name type="scientific">Serratia nematodiphila</name>
    <dbReference type="NCBI Taxonomy" id="458197"/>
    <lineage>
        <taxon>Bacteria</taxon>
        <taxon>Pseudomonadati</taxon>
        <taxon>Pseudomonadota</taxon>
        <taxon>Gammaproteobacteria</taxon>
        <taxon>Enterobacterales</taxon>
        <taxon>Yersiniaceae</taxon>
        <taxon>Serratia</taxon>
    </lineage>
</organism>
<comment type="caution">
    <text evidence="6">The sequence shown here is derived from an EMBL/GenBank/DDBJ whole genome shotgun (WGS) entry which is preliminary data.</text>
</comment>
<evidence type="ECO:0000259" key="5">
    <source>
        <dbReference type="Pfam" id="PF03466"/>
    </source>
</evidence>
<keyword evidence="7" id="KW-1185">Reference proteome</keyword>
<evidence type="ECO:0000256" key="1">
    <source>
        <dbReference type="ARBA" id="ARBA00009437"/>
    </source>
</evidence>